<comment type="similarity">
    <text evidence="2 13">Belongs to the MYST (SAS/MOZ) family.</text>
</comment>
<feature type="domain" description="MYST-type HAT" evidence="15">
    <location>
        <begin position="75"/>
        <end position="347"/>
    </location>
</feature>
<dbReference type="SMR" id="A2DWG7"/>
<keyword evidence="9" id="KW-0007">Acetylation</keyword>
<dbReference type="VEuPathDB" id="TrichDB:TVAG_394510"/>
<evidence type="ECO:0000313" key="17">
    <source>
        <dbReference type="Proteomes" id="UP000001542"/>
    </source>
</evidence>
<evidence type="ECO:0000256" key="8">
    <source>
        <dbReference type="ARBA" id="ARBA00022853"/>
    </source>
</evidence>
<dbReference type="InterPro" id="IPR040706">
    <property type="entry name" value="Zf-MYST"/>
</dbReference>
<dbReference type="GO" id="GO:0005634">
    <property type="term" value="C:nucleus"/>
    <property type="evidence" value="ECO:0000318"/>
    <property type="project" value="GO_Central"/>
</dbReference>
<keyword evidence="4" id="KW-0808">Transferase</keyword>
<gene>
    <name evidence="16" type="ORF">TVAG_394510</name>
</gene>
<dbReference type="InterPro" id="IPR050603">
    <property type="entry name" value="MYST_HAT"/>
</dbReference>
<feature type="active site" description="Proton donor/acceptor" evidence="11">
    <location>
        <position position="249"/>
    </location>
</feature>
<dbReference type="Gene3D" id="1.10.10.10">
    <property type="entry name" value="Winged helix-like DNA-binding domain superfamily/Winged helix DNA-binding domain"/>
    <property type="match status" value="1"/>
</dbReference>
<dbReference type="Pfam" id="PF01853">
    <property type="entry name" value="MOZ_SAS"/>
    <property type="match status" value="1"/>
</dbReference>
<evidence type="ECO:0000256" key="12">
    <source>
        <dbReference type="PROSITE-ProRule" id="PRU00042"/>
    </source>
</evidence>
<sequence length="352" mass="40881">MEVGAEVTVNTPEHQSVRGRIIEIIENKAYVHFETQDRRLDKYFDISQLTALPPPIVVDEERQKKDQEKLEEEKEKIRNIDSVQVGKYVIDAWYYSPYPVDKSVRKLYICEYCMKYFTSLKDLRSHYAEIFERKPPGREIYRNGDISIFEVKGKKQKMFCQCLSLLGKLFIEHKNSYFDVDSFNYYVLCECDDYGAHLAAFYSVESRLVENNLSCIVVLPPYQKKGYGRLLVSLSYEISFRSGVILGPERPLSDMGRILYLSYWRDVVISTILKSPDESTDLNVISAKTWLKKDDIVEAIQSAGLMVRASRTAPLTIDLDLIQQVKAKYEDVDLKPHINPDLLLWFKKGSFN</sequence>
<keyword evidence="5" id="KW-0479">Metal-binding</keyword>
<dbReference type="VEuPathDB" id="TrichDB:TVAGG3_0428700"/>
<dbReference type="FunFam" id="3.30.60.60:FF:000007">
    <property type="entry name" value="Histone acetyltransferase"/>
    <property type="match status" value="1"/>
</dbReference>
<comment type="catalytic activity">
    <reaction evidence="13">
        <text>L-lysyl-[protein] + acetyl-CoA = N(6)-acetyl-L-lysyl-[protein] + CoA + H(+)</text>
        <dbReference type="Rhea" id="RHEA:45948"/>
        <dbReference type="Rhea" id="RHEA-COMP:9752"/>
        <dbReference type="Rhea" id="RHEA-COMP:10731"/>
        <dbReference type="ChEBI" id="CHEBI:15378"/>
        <dbReference type="ChEBI" id="CHEBI:29969"/>
        <dbReference type="ChEBI" id="CHEBI:57287"/>
        <dbReference type="ChEBI" id="CHEBI:57288"/>
        <dbReference type="ChEBI" id="CHEBI:61930"/>
        <dbReference type="EC" id="2.3.1.48"/>
    </reaction>
</comment>
<dbReference type="PROSITE" id="PS50157">
    <property type="entry name" value="ZINC_FINGER_C2H2_2"/>
    <property type="match status" value="1"/>
</dbReference>
<dbReference type="InterPro" id="IPR013087">
    <property type="entry name" value="Znf_C2H2_type"/>
</dbReference>
<evidence type="ECO:0000259" key="14">
    <source>
        <dbReference type="PROSITE" id="PS50157"/>
    </source>
</evidence>
<dbReference type="GO" id="GO:0008270">
    <property type="term" value="F:zinc ion binding"/>
    <property type="evidence" value="ECO:0007669"/>
    <property type="project" value="UniProtKB-KW"/>
</dbReference>
<dbReference type="GO" id="GO:0003712">
    <property type="term" value="F:transcription coregulator activity"/>
    <property type="evidence" value="ECO:0000318"/>
    <property type="project" value="GO_Central"/>
</dbReference>
<reference evidence="16" key="1">
    <citation type="submission" date="2006-10" db="EMBL/GenBank/DDBJ databases">
        <authorList>
            <person name="Amadeo P."/>
            <person name="Zhao Q."/>
            <person name="Wortman J."/>
            <person name="Fraser-Liggett C."/>
            <person name="Carlton J."/>
        </authorList>
    </citation>
    <scope>NUCLEOTIDE SEQUENCE</scope>
    <source>
        <strain evidence="16">G3</strain>
    </source>
</reference>
<evidence type="ECO:0000256" key="1">
    <source>
        <dbReference type="ARBA" id="ARBA00004123"/>
    </source>
</evidence>
<dbReference type="GO" id="GO:0006357">
    <property type="term" value="P:regulation of transcription by RNA polymerase II"/>
    <property type="evidence" value="ECO:0000318"/>
    <property type="project" value="GO_Central"/>
</dbReference>
<dbReference type="Gene3D" id="3.30.60.60">
    <property type="entry name" value="N-acetyl transferase-like"/>
    <property type="match status" value="1"/>
</dbReference>
<dbReference type="InterPro" id="IPR016181">
    <property type="entry name" value="Acyl_CoA_acyltransferase"/>
</dbReference>
<dbReference type="AlphaFoldDB" id="A2DWG7"/>
<evidence type="ECO:0000256" key="7">
    <source>
        <dbReference type="ARBA" id="ARBA00022833"/>
    </source>
</evidence>
<keyword evidence="8" id="KW-0156">Chromatin regulator</keyword>
<dbReference type="SUPFAM" id="SSF54160">
    <property type="entry name" value="Chromo domain-like"/>
    <property type="match status" value="1"/>
</dbReference>
<reference evidence="16" key="2">
    <citation type="journal article" date="2007" name="Science">
        <title>Draft genome sequence of the sexually transmitted pathogen Trichomonas vaginalis.</title>
        <authorList>
            <person name="Carlton J.M."/>
            <person name="Hirt R.P."/>
            <person name="Silva J.C."/>
            <person name="Delcher A.L."/>
            <person name="Schatz M."/>
            <person name="Zhao Q."/>
            <person name="Wortman J.R."/>
            <person name="Bidwell S.L."/>
            <person name="Alsmark U.C.M."/>
            <person name="Besteiro S."/>
            <person name="Sicheritz-Ponten T."/>
            <person name="Noel C.J."/>
            <person name="Dacks J.B."/>
            <person name="Foster P.G."/>
            <person name="Simillion C."/>
            <person name="Van de Peer Y."/>
            <person name="Miranda-Saavedra D."/>
            <person name="Barton G.J."/>
            <person name="Westrop G.D."/>
            <person name="Mueller S."/>
            <person name="Dessi D."/>
            <person name="Fiori P.L."/>
            <person name="Ren Q."/>
            <person name="Paulsen I."/>
            <person name="Zhang H."/>
            <person name="Bastida-Corcuera F.D."/>
            <person name="Simoes-Barbosa A."/>
            <person name="Brown M.T."/>
            <person name="Hayes R.D."/>
            <person name="Mukherjee M."/>
            <person name="Okumura C.Y."/>
            <person name="Schneider R."/>
            <person name="Smith A.J."/>
            <person name="Vanacova S."/>
            <person name="Villalvazo M."/>
            <person name="Haas B.J."/>
            <person name="Pertea M."/>
            <person name="Feldblyum T.V."/>
            <person name="Utterback T.R."/>
            <person name="Shu C.L."/>
            <person name="Osoegawa K."/>
            <person name="de Jong P.J."/>
            <person name="Hrdy I."/>
            <person name="Horvathova L."/>
            <person name="Zubacova Z."/>
            <person name="Dolezal P."/>
            <person name="Malik S.B."/>
            <person name="Logsdon J.M. Jr."/>
            <person name="Henze K."/>
            <person name="Gupta A."/>
            <person name="Wang C.C."/>
            <person name="Dunne R.L."/>
            <person name="Upcroft J.A."/>
            <person name="Upcroft P."/>
            <person name="White O."/>
            <person name="Salzberg S.L."/>
            <person name="Tang P."/>
            <person name="Chiu C.-H."/>
            <person name="Lee Y.-S."/>
            <person name="Embley T.M."/>
            <person name="Coombs G.H."/>
            <person name="Mottram J.C."/>
            <person name="Tachezy J."/>
            <person name="Fraser-Liggett C.M."/>
            <person name="Johnson P.J."/>
        </authorList>
    </citation>
    <scope>NUCLEOTIDE SEQUENCE [LARGE SCALE GENOMIC DNA]</scope>
    <source>
        <strain evidence="16">G3</strain>
    </source>
</reference>
<keyword evidence="7" id="KW-0862">Zinc</keyword>
<feature type="domain" description="C2H2-type" evidence="14">
    <location>
        <begin position="108"/>
        <end position="135"/>
    </location>
</feature>
<dbReference type="GO" id="GO:0003682">
    <property type="term" value="F:chromatin binding"/>
    <property type="evidence" value="ECO:0000318"/>
    <property type="project" value="GO_Central"/>
</dbReference>
<dbReference type="GO" id="GO:0004402">
    <property type="term" value="F:histone acetyltransferase activity"/>
    <property type="evidence" value="ECO:0000318"/>
    <property type="project" value="GO_Central"/>
</dbReference>
<dbReference type="RefSeq" id="XP_001327530.1">
    <property type="nucleotide sequence ID" value="XM_001327495.1"/>
</dbReference>
<dbReference type="PANTHER" id="PTHR10615:SF161">
    <property type="entry name" value="HISTONE ACETYLTRANSFERASE KAT7"/>
    <property type="match status" value="1"/>
</dbReference>
<dbReference type="Gene3D" id="3.40.630.30">
    <property type="match status" value="1"/>
</dbReference>
<evidence type="ECO:0000259" key="15">
    <source>
        <dbReference type="PROSITE" id="PS51726"/>
    </source>
</evidence>
<comment type="subcellular location">
    <subcellularLocation>
        <location evidence="1 13">Nucleus</location>
    </subcellularLocation>
</comment>
<dbReference type="InParanoid" id="A2DWG7"/>
<dbReference type="STRING" id="5722.A2DWG7"/>
<evidence type="ECO:0000256" key="3">
    <source>
        <dbReference type="ARBA" id="ARBA00013184"/>
    </source>
</evidence>
<proteinExistence type="inferred from homology"/>
<dbReference type="Proteomes" id="UP000001542">
    <property type="component" value="Unassembled WGS sequence"/>
</dbReference>
<evidence type="ECO:0000256" key="11">
    <source>
        <dbReference type="PIRSR" id="PIRSR602717-51"/>
    </source>
</evidence>
<protein>
    <recommendedName>
        <fullName evidence="3 13">Histone acetyltransferase</fullName>
        <ecNumber evidence="3 13">2.3.1.48</ecNumber>
    </recommendedName>
</protein>
<dbReference type="InterPro" id="IPR036388">
    <property type="entry name" value="WH-like_DNA-bd_sf"/>
</dbReference>
<keyword evidence="17" id="KW-1185">Reference proteome</keyword>
<evidence type="ECO:0000256" key="9">
    <source>
        <dbReference type="ARBA" id="ARBA00022990"/>
    </source>
</evidence>
<dbReference type="PANTHER" id="PTHR10615">
    <property type="entry name" value="HISTONE ACETYLTRANSFERASE"/>
    <property type="match status" value="1"/>
</dbReference>
<accession>A2DWG7</accession>
<keyword evidence="10 13" id="KW-0539">Nucleus</keyword>
<dbReference type="EC" id="2.3.1.48" evidence="3 13"/>
<dbReference type="KEGG" id="tva:4773309"/>
<dbReference type="InterPro" id="IPR016197">
    <property type="entry name" value="Chromo-like_dom_sf"/>
</dbReference>
<evidence type="ECO:0000313" key="16">
    <source>
        <dbReference type="EMBL" id="EAY15307.1"/>
    </source>
</evidence>
<evidence type="ECO:0000256" key="5">
    <source>
        <dbReference type="ARBA" id="ARBA00022723"/>
    </source>
</evidence>
<name>A2DWG7_TRIV3</name>
<dbReference type="eggNOG" id="KOG2747">
    <property type="taxonomic scope" value="Eukaryota"/>
</dbReference>
<evidence type="ECO:0000256" key="13">
    <source>
        <dbReference type="RuleBase" id="RU361211"/>
    </source>
</evidence>
<keyword evidence="6 12" id="KW-0863">Zinc-finger</keyword>
<evidence type="ECO:0000256" key="4">
    <source>
        <dbReference type="ARBA" id="ARBA00022679"/>
    </source>
</evidence>
<evidence type="ECO:0000256" key="2">
    <source>
        <dbReference type="ARBA" id="ARBA00010107"/>
    </source>
</evidence>
<dbReference type="SUPFAM" id="SSF55729">
    <property type="entry name" value="Acyl-CoA N-acyltransferases (Nat)"/>
    <property type="match status" value="1"/>
</dbReference>
<dbReference type="InterPro" id="IPR002717">
    <property type="entry name" value="HAT_MYST-type"/>
</dbReference>
<organism evidence="16 17">
    <name type="scientific">Trichomonas vaginalis (strain ATCC PRA-98 / G3)</name>
    <dbReference type="NCBI Taxonomy" id="412133"/>
    <lineage>
        <taxon>Eukaryota</taxon>
        <taxon>Metamonada</taxon>
        <taxon>Parabasalia</taxon>
        <taxon>Trichomonadida</taxon>
        <taxon>Trichomonadidae</taxon>
        <taxon>Trichomonas</taxon>
    </lineage>
</organism>
<dbReference type="GO" id="GO:0000785">
    <property type="term" value="C:chromatin"/>
    <property type="evidence" value="ECO:0000318"/>
    <property type="project" value="GO_Central"/>
</dbReference>
<dbReference type="EMBL" id="DS113258">
    <property type="protein sequence ID" value="EAY15307.1"/>
    <property type="molecule type" value="Genomic_DNA"/>
</dbReference>
<evidence type="ECO:0000256" key="6">
    <source>
        <dbReference type="ARBA" id="ARBA00022771"/>
    </source>
</evidence>
<dbReference type="PROSITE" id="PS51726">
    <property type="entry name" value="MYST_HAT"/>
    <property type="match status" value="1"/>
</dbReference>
<evidence type="ECO:0000256" key="10">
    <source>
        <dbReference type="ARBA" id="ARBA00023242"/>
    </source>
</evidence>
<dbReference type="Pfam" id="PF17772">
    <property type="entry name" value="zf-MYST"/>
    <property type="match status" value="1"/>
</dbReference>
<dbReference type="OrthoDB" id="787137at2759"/>